<evidence type="ECO:0000313" key="9">
    <source>
        <dbReference type="Proteomes" id="UP000317155"/>
    </source>
</evidence>
<keyword evidence="2" id="KW-1003">Cell membrane</keyword>
<feature type="transmembrane region" description="Helical" evidence="6">
    <location>
        <begin position="27"/>
        <end position="44"/>
    </location>
</feature>
<dbReference type="PANTHER" id="PTHR30619">
    <property type="entry name" value="DNA INTERNALIZATION/COMPETENCE PROTEIN COMEC/REC2"/>
    <property type="match status" value="1"/>
</dbReference>
<keyword evidence="3 6" id="KW-0812">Transmembrane</keyword>
<dbReference type="AlphaFoldDB" id="A0A550J8K2"/>
<accession>A0A550J8K2</accession>
<comment type="caution">
    <text evidence="8">The sequence shown here is derived from an EMBL/GenBank/DDBJ whole genome shotgun (WGS) entry which is preliminary data.</text>
</comment>
<dbReference type="OrthoDB" id="9790149at2"/>
<dbReference type="NCBIfam" id="TIGR00361">
    <property type="entry name" value="ComEC_Rec2"/>
    <property type="match status" value="1"/>
</dbReference>
<keyword evidence="9" id="KW-1185">Reference proteome</keyword>
<dbReference type="SMART" id="SM00849">
    <property type="entry name" value="Lactamase_B"/>
    <property type="match status" value="1"/>
</dbReference>
<comment type="subcellular location">
    <subcellularLocation>
        <location evidence="1">Cell membrane</location>
        <topology evidence="1">Multi-pass membrane protein</topology>
    </subcellularLocation>
</comment>
<evidence type="ECO:0000256" key="4">
    <source>
        <dbReference type="ARBA" id="ARBA00022989"/>
    </source>
</evidence>
<evidence type="ECO:0000256" key="3">
    <source>
        <dbReference type="ARBA" id="ARBA00022692"/>
    </source>
</evidence>
<evidence type="ECO:0000313" key="8">
    <source>
        <dbReference type="EMBL" id="TRO79521.1"/>
    </source>
</evidence>
<dbReference type="InterPro" id="IPR004797">
    <property type="entry name" value="Competence_ComEC/Rec2"/>
</dbReference>
<organism evidence="8 9">
    <name type="scientific">Trichloromonas acetexigens</name>
    <dbReference type="NCBI Taxonomy" id="38815"/>
    <lineage>
        <taxon>Bacteria</taxon>
        <taxon>Pseudomonadati</taxon>
        <taxon>Thermodesulfobacteriota</taxon>
        <taxon>Desulfuromonadia</taxon>
        <taxon>Desulfuromonadales</taxon>
        <taxon>Trichloromonadaceae</taxon>
        <taxon>Trichloromonas</taxon>
    </lineage>
</organism>
<dbReference type="SUPFAM" id="SSF56281">
    <property type="entry name" value="Metallo-hydrolase/oxidoreductase"/>
    <property type="match status" value="1"/>
</dbReference>
<feature type="transmembrane region" description="Helical" evidence="6">
    <location>
        <begin position="478"/>
        <end position="497"/>
    </location>
</feature>
<keyword evidence="5 6" id="KW-0472">Membrane</keyword>
<sequence length="787" mass="85278">MAIWHFLSAYAAGLASAPYLPAPWDSPLVPGLCAFVAGISVLFIRRLGIVLPILFFYLLGIAFYQNALSPPTAPDHIRAFTGTQTWVIEGRVRALAQRQGGGFNLEIATERIVDGEESRAVSGILLVSIDQGESPVRSGSRVRFIARPRAPRPFGLPGEFDYPRHLAYRDIFATAHLTDTRELVVFADPPGVGLTPSRLREGLGKAIDRAVSDEAAPLVRALVIGDKSLLRQEDRERLARGGVSHLFAISGLHLGLVAALLYAGANLLYRRSERLLLLAPARRLLPLLLLAPLFGYLLLTGDGIATRRAFVMLTAVALLMSANRQTPPVKLLASCALIFLLAEPLILFQPAFQLSFAGLFGILVLVPRWHPGTRRWPKGLSYAVGLALTTVAATVTTTPLVLANFHLLAPAGLVTNLFAVPLIGLVAVPLGLGGALLLPLWEAGANLLLTGCGQVTLGVLELVDRTVDLPLLRALTCYASPGLLAASALLALSLLLPGGSRRRWLGRAGCALFAGLLLIAPERSSSALTVTSLSVGQGDATLLTLDGGRHFLIDGGGFHDTRFDVGRRLLAPALGRLGVRRLEAVILTHDHPDHSQGLTGVLETFPVDEFWTAQPAEKLNDALRASLAKSGVPVVIQPPGWSLRRERDERSLWIFTPEQNTDNLNDASLVLLVRDGDNGALLTGDLEEAGIEQLLAHPLPYQVNLLKLPHHGSGKCHPEWLLDEVRPKLAFASLGFGNRFRFPHVRVTDALEARGIPLWRTDRDGSLRFVSDSRTWQATHWNQRLFR</sequence>
<dbReference type="InterPro" id="IPR001279">
    <property type="entry name" value="Metallo-B-lactamas"/>
</dbReference>
<dbReference type="GO" id="GO:0005886">
    <property type="term" value="C:plasma membrane"/>
    <property type="evidence" value="ECO:0007669"/>
    <property type="project" value="UniProtKB-SubCell"/>
</dbReference>
<feature type="domain" description="Metallo-beta-lactamase" evidence="7">
    <location>
        <begin position="537"/>
        <end position="720"/>
    </location>
</feature>
<proteinExistence type="predicted"/>
<evidence type="ECO:0000259" key="7">
    <source>
        <dbReference type="SMART" id="SM00849"/>
    </source>
</evidence>
<dbReference type="InterPro" id="IPR036866">
    <property type="entry name" value="RibonucZ/Hydroxyglut_hydro"/>
</dbReference>
<reference evidence="8 9" key="1">
    <citation type="submission" date="2019-07" db="EMBL/GenBank/DDBJ databases">
        <title>Insights of Desulfuromonas acetexigens electromicrobiology.</title>
        <authorList>
            <person name="Katuri K."/>
            <person name="Sapireddy V."/>
            <person name="Shaw D.R."/>
            <person name="Saikaly P."/>
        </authorList>
    </citation>
    <scope>NUCLEOTIDE SEQUENCE [LARGE SCALE GENOMIC DNA]</scope>
    <source>
        <strain evidence="8 9">2873</strain>
    </source>
</reference>
<evidence type="ECO:0000256" key="2">
    <source>
        <dbReference type="ARBA" id="ARBA00022475"/>
    </source>
</evidence>
<feature type="transmembrane region" description="Helical" evidence="6">
    <location>
        <begin position="382"/>
        <end position="405"/>
    </location>
</feature>
<dbReference type="GO" id="GO:0030420">
    <property type="term" value="P:establishment of competence for transformation"/>
    <property type="evidence" value="ECO:0007669"/>
    <property type="project" value="InterPro"/>
</dbReference>
<evidence type="ECO:0000256" key="1">
    <source>
        <dbReference type="ARBA" id="ARBA00004651"/>
    </source>
</evidence>
<dbReference type="RefSeq" id="WP_092053653.1">
    <property type="nucleotide sequence ID" value="NZ_FOJJ01000002.1"/>
</dbReference>
<dbReference type="NCBIfam" id="TIGR00360">
    <property type="entry name" value="ComEC_N-term"/>
    <property type="match status" value="1"/>
</dbReference>
<feature type="transmembrane region" description="Helical" evidence="6">
    <location>
        <begin position="281"/>
        <end position="299"/>
    </location>
</feature>
<evidence type="ECO:0000256" key="6">
    <source>
        <dbReference type="SAM" id="Phobius"/>
    </source>
</evidence>
<dbReference type="Proteomes" id="UP000317155">
    <property type="component" value="Unassembled WGS sequence"/>
</dbReference>
<feature type="transmembrane region" description="Helical" evidence="6">
    <location>
        <begin position="49"/>
        <end position="68"/>
    </location>
</feature>
<dbReference type="Pfam" id="PF03772">
    <property type="entry name" value="Competence"/>
    <property type="match status" value="1"/>
</dbReference>
<dbReference type="InterPro" id="IPR052159">
    <property type="entry name" value="Competence_DNA_uptake"/>
</dbReference>
<feature type="transmembrane region" description="Helical" evidence="6">
    <location>
        <begin position="354"/>
        <end position="370"/>
    </location>
</feature>
<name>A0A550J8K2_9BACT</name>
<dbReference type="InterPro" id="IPR025405">
    <property type="entry name" value="DUF4131"/>
</dbReference>
<dbReference type="EMBL" id="VJVV01000010">
    <property type="protein sequence ID" value="TRO79521.1"/>
    <property type="molecule type" value="Genomic_DNA"/>
</dbReference>
<dbReference type="InterPro" id="IPR035681">
    <property type="entry name" value="ComA-like_MBL"/>
</dbReference>
<dbReference type="Gene3D" id="3.60.15.10">
    <property type="entry name" value="Ribonuclease Z/Hydroxyacylglutathione hydrolase-like"/>
    <property type="match status" value="1"/>
</dbReference>
<dbReference type="Pfam" id="PF00753">
    <property type="entry name" value="Lactamase_B"/>
    <property type="match status" value="1"/>
</dbReference>
<feature type="transmembrane region" description="Helical" evidence="6">
    <location>
        <begin position="246"/>
        <end position="269"/>
    </location>
</feature>
<evidence type="ECO:0000256" key="5">
    <source>
        <dbReference type="ARBA" id="ARBA00023136"/>
    </source>
</evidence>
<dbReference type="PANTHER" id="PTHR30619:SF1">
    <property type="entry name" value="RECOMBINATION PROTEIN 2"/>
    <property type="match status" value="1"/>
</dbReference>
<gene>
    <name evidence="8" type="ORF">FL622_13345</name>
</gene>
<keyword evidence="4 6" id="KW-1133">Transmembrane helix</keyword>
<protein>
    <submittedName>
        <fullName evidence="8">DNA internalization-related competence protein ComEC/Rec2</fullName>
    </submittedName>
</protein>
<feature type="transmembrane region" description="Helical" evidence="6">
    <location>
        <begin position="417"/>
        <end position="438"/>
    </location>
</feature>
<dbReference type="CDD" id="cd07731">
    <property type="entry name" value="ComA-like_MBL-fold"/>
    <property type="match status" value="1"/>
</dbReference>
<dbReference type="Pfam" id="PF13567">
    <property type="entry name" value="DUF4131"/>
    <property type="match status" value="1"/>
</dbReference>
<dbReference type="InterPro" id="IPR004477">
    <property type="entry name" value="ComEC_N"/>
</dbReference>